<keyword evidence="4" id="KW-0804">Transcription</keyword>
<evidence type="ECO:0000259" key="5">
    <source>
        <dbReference type="Pfam" id="PF04542"/>
    </source>
</evidence>
<keyword evidence="2" id="KW-0805">Transcription regulation</keyword>
<protein>
    <recommendedName>
        <fullName evidence="9">RNA polymerase sigma-70 factor, ECF subfamily</fullName>
    </recommendedName>
</protein>
<dbReference type="InterPro" id="IPR013325">
    <property type="entry name" value="RNA_pol_sigma_r2"/>
</dbReference>
<dbReference type="SUPFAM" id="SSF88946">
    <property type="entry name" value="Sigma2 domain of RNA polymerase sigma factors"/>
    <property type="match status" value="1"/>
</dbReference>
<evidence type="ECO:0000313" key="8">
    <source>
        <dbReference type="Proteomes" id="UP001500936"/>
    </source>
</evidence>
<dbReference type="PANTHER" id="PTHR43133:SF46">
    <property type="entry name" value="RNA POLYMERASE SIGMA-70 FACTOR ECF SUBFAMILY"/>
    <property type="match status" value="1"/>
</dbReference>
<dbReference type="Gene3D" id="1.10.1740.10">
    <property type="match status" value="1"/>
</dbReference>
<gene>
    <name evidence="7" type="ORF">GCM10023187_56100</name>
</gene>
<feature type="domain" description="RNA polymerase sigma-70 region 2" evidence="5">
    <location>
        <begin position="41"/>
        <end position="105"/>
    </location>
</feature>
<dbReference type="SUPFAM" id="SSF88659">
    <property type="entry name" value="Sigma3 and sigma4 domains of RNA polymerase sigma factors"/>
    <property type="match status" value="1"/>
</dbReference>
<feature type="domain" description="RNA polymerase sigma factor 70 region 4 type 2" evidence="6">
    <location>
        <begin position="139"/>
        <end position="187"/>
    </location>
</feature>
<dbReference type="InterPro" id="IPR013324">
    <property type="entry name" value="RNA_pol_sigma_r3/r4-like"/>
</dbReference>
<evidence type="ECO:0000256" key="2">
    <source>
        <dbReference type="ARBA" id="ARBA00023015"/>
    </source>
</evidence>
<accession>A0ABP8L282</accession>
<sequence length="208" mass="23913">MTGQVSTLGAVHHEPSTTVIDSELFIRKTFDEDPKKGCELLFRLYYRPLCTLAVRFVYAKDVAEDLVADVFYTLWNTRAYESITQSYRAYLFRCVQNRAYKYLASELKNMDSLEAASQQETSASDLPEPIMRYEELCHKVEELVAGLPPQCQKIFILNRFEGRTAPDIARELQLSVRTVEVQIARALTVLRHGLRTHWLLAGLCLLFL</sequence>
<dbReference type="InterPro" id="IPR014284">
    <property type="entry name" value="RNA_pol_sigma-70_dom"/>
</dbReference>
<reference evidence="8" key="1">
    <citation type="journal article" date="2019" name="Int. J. Syst. Evol. Microbiol.">
        <title>The Global Catalogue of Microorganisms (GCM) 10K type strain sequencing project: providing services to taxonomists for standard genome sequencing and annotation.</title>
        <authorList>
            <consortium name="The Broad Institute Genomics Platform"/>
            <consortium name="The Broad Institute Genome Sequencing Center for Infectious Disease"/>
            <person name="Wu L."/>
            <person name="Ma J."/>
        </authorList>
    </citation>
    <scope>NUCLEOTIDE SEQUENCE [LARGE SCALE GENOMIC DNA]</scope>
    <source>
        <strain evidence="8">JCM 17925</strain>
    </source>
</reference>
<dbReference type="PANTHER" id="PTHR43133">
    <property type="entry name" value="RNA POLYMERASE ECF-TYPE SIGMA FACTO"/>
    <property type="match status" value="1"/>
</dbReference>
<comment type="caution">
    <text evidence="7">The sequence shown here is derived from an EMBL/GenBank/DDBJ whole genome shotgun (WGS) entry which is preliminary data.</text>
</comment>
<evidence type="ECO:0000313" key="7">
    <source>
        <dbReference type="EMBL" id="GAA4420685.1"/>
    </source>
</evidence>
<dbReference type="Gene3D" id="1.10.10.10">
    <property type="entry name" value="Winged helix-like DNA-binding domain superfamily/Winged helix DNA-binding domain"/>
    <property type="match status" value="1"/>
</dbReference>
<evidence type="ECO:0008006" key="9">
    <source>
        <dbReference type="Google" id="ProtNLM"/>
    </source>
</evidence>
<organism evidence="7 8">
    <name type="scientific">Nibrella viscosa</name>
    <dbReference type="NCBI Taxonomy" id="1084524"/>
    <lineage>
        <taxon>Bacteria</taxon>
        <taxon>Pseudomonadati</taxon>
        <taxon>Bacteroidota</taxon>
        <taxon>Cytophagia</taxon>
        <taxon>Cytophagales</taxon>
        <taxon>Spirosomataceae</taxon>
        <taxon>Nibrella</taxon>
    </lineage>
</organism>
<dbReference type="InterPro" id="IPR039425">
    <property type="entry name" value="RNA_pol_sigma-70-like"/>
</dbReference>
<dbReference type="Pfam" id="PF08281">
    <property type="entry name" value="Sigma70_r4_2"/>
    <property type="match status" value="1"/>
</dbReference>
<comment type="similarity">
    <text evidence="1">Belongs to the sigma-70 factor family. ECF subfamily.</text>
</comment>
<keyword evidence="8" id="KW-1185">Reference proteome</keyword>
<evidence type="ECO:0000256" key="3">
    <source>
        <dbReference type="ARBA" id="ARBA00023082"/>
    </source>
</evidence>
<dbReference type="InterPro" id="IPR013249">
    <property type="entry name" value="RNA_pol_sigma70_r4_t2"/>
</dbReference>
<dbReference type="EMBL" id="BAABHB010000022">
    <property type="protein sequence ID" value="GAA4420685.1"/>
    <property type="molecule type" value="Genomic_DNA"/>
</dbReference>
<dbReference type="Proteomes" id="UP001500936">
    <property type="component" value="Unassembled WGS sequence"/>
</dbReference>
<name>A0ABP8L282_9BACT</name>
<dbReference type="Pfam" id="PF04542">
    <property type="entry name" value="Sigma70_r2"/>
    <property type="match status" value="1"/>
</dbReference>
<dbReference type="NCBIfam" id="TIGR02937">
    <property type="entry name" value="sigma70-ECF"/>
    <property type="match status" value="1"/>
</dbReference>
<evidence type="ECO:0000256" key="1">
    <source>
        <dbReference type="ARBA" id="ARBA00010641"/>
    </source>
</evidence>
<proteinExistence type="inferred from homology"/>
<keyword evidence="3" id="KW-0731">Sigma factor</keyword>
<evidence type="ECO:0000256" key="4">
    <source>
        <dbReference type="ARBA" id="ARBA00023163"/>
    </source>
</evidence>
<dbReference type="NCBIfam" id="TIGR02985">
    <property type="entry name" value="Sig70_bacteroi1"/>
    <property type="match status" value="1"/>
</dbReference>
<dbReference type="InterPro" id="IPR036388">
    <property type="entry name" value="WH-like_DNA-bd_sf"/>
</dbReference>
<dbReference type="InterPro" id="IPR014327">
    <property type="entry name" value="RNA_pol_sigma70_bacteroid"/>
</dbReference>
<evidence type="ECO:0000259" key="6">
    <source>
        <dbReference type="Pfam" id="PF08281"/>
    </source>
</evidence>
<dbReference type="InterPro" id="IPR007627">
    <property type="entry name" value="RNA_pol_sigma70_r2"/>
</dbReference>